<reference evidence="2" key="1">
    <citation type="journal article" date="2022" name="bioRxiv">
        <title>Sequencing and chromosome-scale assembly of the giantPleurodeles waltlgenome.</title>
        <authorList>
            <person name="Brown T."/>
            <person name="Elewa A."/>
            <person name="Iarovenko S."/>
            <person name="Subramanian E."/>
            <person name="Araus A.J."/>
            <person name="Petzold A."/>
            <person name="Susuki M."/>
            <person name="Suzuki K.-i.T."/>
            <person name="Hayashi T."/>
            <person name="Toyoda A."/>
            <person name="Oliveira C."/>
            <person name="Osipova E."/>
            <person name="Leigh N.D."/>
            <person name="Simon A."/>
            <person name="Yun M.H."/>
        </authorList>
    </citation>
    <scope>NUCLEOTIDE SEQUENCE</scope>
    <source>
        <strain evidence="2">20211129_DDA</strain>
        <tissue evidence="2">Liver</tissue>
    </source>
</reference>
<organism evidence="2 3">
    <name type="scientific">Pleurodeles waltl</name>
    <name type="common">Iberian ribbed newt</name>
    <dbReference type="NCBI Taxonomy" id="8319"/>
    <lineage>
        <taxon>Eukaryota</taxon>
        <taxon>Metazoa</taxon>
        <taxon>Chordata</taxon>
        <taxon>Craniata</taxon>
        <taxon>Vertebrata</taxon>
        <taxon>Euteleostomi</taxon>
        <taxon>Amphibia</taxon>
        <taxon>Batrachia</taxon>
        <taxon>Caudata</taxon>
        <taxon>Salamandroidea</taxon>
        <taxon>Salamandridae</taxon>
        <taxon>Pleurodelinae</taxon>
        <taxon>Pleurodeles</taxon>
    </lineage>
</organism>
<gene>
    <name evidence="2" type="ORF">NDU88_003674</name>
</gene>
<dbReference type="AlphaFoldDB" id="A0AAV7TP96"/>
<keyword evidence="3" id="KW-1185">Reference proteome</keyword>
<evidence type="ECO:0000313" key="3">
    <source>
        <dbReference type="Proteomes" id="UP001066276"/>
    </source>
</evidence>
<name>A0AAV7TP96_PLEWA</name>
<sequence length="125" mass="13746">MEIRTAPAPSPKNQGSGLWYGKGPELETEQAVEKRGAGVPRVLCTCWPDKMRHGREWEALRGRLDDSSEGKSDLGDDGEGTPHTQTPVVIYYRGGDHLRGGFLGNILTEIPVARTIIGEEFNMIL</sequence>
<protein>
    <submittedName>
        <fullName evidence="2">Uncharacterized protein</fullName>
    </submittedName>
</protein>
<dbReference type="Proteomes" id="UP001066276">
    <property type="component" value="Chromosome 3_2"/>
</dbReference>
<accession>A0AAV7TP96</accession>
<evidence type="ECO:0000313" key="2">
    <source>
        <dbReference type="EMBL" id="KAJ1178428.1"/>
    </source>
</evidence>
<comment type="caution">
    <text evidence="2">The sequence shown here is derived from an EMBL/GenBank/DDBJ whole genome shotgun (WGS) entry which is preliminary data.</text>
</comment>
<feature type="region of interest" description="Disordered" evidence="1">
    <location>
        <begin position="1"/>
        <end position="34"/>
    </location>
</feature>
<dbReference type="EMBL" id="JANPWB010000006">
    <property type="protein sequence ID" value="KAJ1178428.1"/>
    <property type="molecule type" value="Genomic_DNA"/>
</dbReference>
<feature type="compositionally biased region" description="Basic and acidic residues" evidence="1">
    <location>
        <begin position="57"/>
        <end position="74"/>
    </location>
</feature>
<feature type="region of interest" description="Disordered" evidence="1">
    <location>
        <begin position="57"/>
        <end position="86"/>
    </location>
</feature>
<evidence type="ECO:0000256" key="1">
    <source>
        <dbReference type="SAM" id="MobiDB-lite"/>
    </source>
</evidence>
<proteinExistence type="predicted"/>